<feature type="compositionally biased region" description="Low complexity" evidence="1">
    <location>
        <begin position="132"/>
        <end position="145"/>
    </location>
</feature>
<dbReference type="EMBL" id="CAMXCT020000098">
    <property type="protein sequence ID" value="CAL1127153.1"/>
    <property type="molecule type" value="Genomic_DNA"/>
</dbReference>
<dbReference type="EMBL" id="CAMXCT010000098">
    <property type="protein sequence ID" value="CAI3973778.1"/>
    <property type="molecule type" value="Genomic_DNA"/>
</dbReference>
<evidence type="ECO:0000256" key="1">
    <source>
        <dbReference type="SAM" id="MobiDB-lite"/>
    </source>
</evidence>
<evidence type="ECO:0000313" key="2">
    <source>
        <dbReference type="EMBL" id="CAI3973778.1"/>
    </source>
</evidence>
<feature type="region of interest" description="Disordered" evidence="1">
    <location>
        <begin position="110"/>
        <end position="147"/>
    </location>
</feature>
<dbReference type="Proteomes" id="UP001152797">
    <property type="component" value="Unassembled WGS sequence"/>
</dbReference>
<evidence type="ECO:0000313" key="4">
    <source>
        <dbReference type="Proteomes" id="UP001152797"/>
    </source>
</evidence>
<protein>
    <submittedName>
        <fullName evidence="3">Copia protein</fullName>
    </submittedName>
</protein>
<dbReference type="AlphaFoldDB" id="A0A9P1BJV1"/>
<dbReference type="EMBL" id="CAMXCT030000098">
    <property type="protein sequence ID" value="CAL4761090.1"/>
    <property type="molecule type" value="Genomic_DNA"/>
</dbReference>
<proteinExistence type="predicted"/>
<reference evidence="2" key="1">
    <citation type="submission" date="2022-10" db="EMBL/GenBank/DDBJ databases">
        <authorList>
            <person name="Chen Y."/>
            <person name="Dougan E. K."/>
            <person name="Chan C."/>
            <person name="Rhodes N."/>
            <person name="Thang M."/>
        </authorList>
    </citation>
    <scope>NUCLEOTIDE SEQUENCE</scope>
</reference>
<organism evidence="2">
    <name type="scientific">Cladocopium goreaui</name>
    <dbReference type="NCBI Taxonomy" id="2562237"/>
    <lineage>
        <taxon>Eukaryota</taxon>
        <taxon>Sar</taxon>
        <taxon>Alveolata</taxon>
        <taxon>Dinophyceae</taxon>
        <taxon>Suessiales</taxon>
        <taxon>Symbiodiniaceae</taxon>
        <taxon>Cladocopium</taxon>
    </lineage>
</organism>
<name>A0A9P1BJV1_9DINO</name>
<keyword evidence="4" id="KW-1185">Reference proteome</keyword>
<evidence type="ECO:0000313" key="3">
    <source>
        <dbReference type="EMBL" id="CAL4761090.1"/>
    </source>
</evidence>
<reference evidence="3 4" key="2">
    <citation type="submission" date="2024-05" db="EMBL/GenBank/DDBJ databases">
        <authorList>
            <person name="Chen Y."/>
            <person name="Shah S."/>
            <person name="Dougan E. K."/>
            <person name="Thang M."/>
            <person name="Chan C."/>
        </authorList>
    </citation>
    <scope>NUCLEOTIDE SEQUENCE [LARGE SCALE GENOMIC DNA]</scope>
</reference>
<comment type="caution">
    <text evidence="2">The sequence shown here is derived from an EMBL/GenBank/DDBJ whole genome shotgun (WGS) entry which is preliminary data.</text>
</comment>
<accession>A0A9P1BJV1</accession>
<sequence length="242" mass="26980">MLADSMTKESADALDLLRARIKAGKYQISPEKDVLEWRATERQKRKEIAEKRVKFSLSALAWADEDQQQCLKLLHKARDCGVLPALMKHVMEHEREWDIISEKSELGAMSDASKHLREDDVSTSYGGRGSEPSAPLPSATSPLSTVPNLPPGVRSLSEWGGFMISVGKFMNKRSYQSLHVSRSDEDVGYKKWLMSHCCSKGSHQLRDLVEYLMALKDEVAVENGGAQQVLIPGTNIPRRSAA</sequence>
<gene>
    <name evidence="2" type="ORF">C1SCF055_LOCUS2239</name>
</gene>